<dbReference type="InterPro" id="IPR011576">
    <property type="entry name" value="Pyridox_Oxase_N"/>
</dbReference>
<dbReference type="PANTHER" id="PTHR40660">
    <property type="entry name" value="5'-PHOSPHATE OXIDASE PUTATIVE DOMAIN-CONTAINING PROTEIN-RELATED"/>
    <property type="match status" value="1"/>
</dbReference>
<reference evidence="2" key="1">
    <citation type="submission" date="2020-06" db="EMBL/GenBank/DDBJ databases">
        <title>Unique genomic features of the anaerobic methanotrophic archaea.</title>
        <authorList>
            <person name="Chadwick G.L."/>
            <person name="Skennerton C.T."/>
            <person name="Laso-Perez R."/>
            <person name="Leu A.O."/>
            <person name="Speth D.R."/>
            <person name="Yu H."/>
            <person name="Morgan-Lang C."/>
            <person name="Hatzenpichler R."/>
            <person name="Goudeau D."/>
            <person name="Malmstrom R."/>
            <person name="Brazelton W.J."/>
            <person name="Woyke T."/>
            <person name="Hallam S.J."/>
            <person name="Tyson G.W."/>
            <person name="Wegener G."/>
            <person name="Boetius A."/>
            <person name="Orphan V."/>
        </authorList>
    </citation>
    <scope>NUCLEOTIDE SEQUENCE</scope>
</reference>
<dbReference type="AlphaFoldDB" id="A0A7G9Z7M0"/>
<dbReference type="PANTHER" id="PTHR40660:SF1">
    <property type="entry name" value="5'-PHOSPHATE OXIDASE PUTATIVE DOMAIN-CONTAINING PROTEIN-RELATED"/>
    <property type="match status" value="1"/>
</dbReference>
<feature type="domain" description="Pyridoxamine 5'-phosphate oxidase N-terminal" evidence="1">
    <location>
        <begin position="4"/>
        <end position="122"/>
    </location>
</feature>
<gene>
    <name evidence="2" type="ORF">INNEFFPN_00013</name>
</gene>
<accession>A0A7G9Z7M0</accession>
<dbReference type="InterPro" id="IPR012349">
    <property type="entry name" value="Split_barrel_FMN-bd"/>
</dbReference>
<dbReference type="SUPFAM" id="SSF50475">
    <property type="entry name" value="FMN-binding split barrel"/>
    <property type="match status" value="1"/>
</dbReference>
<name>A0A7G9Z7M0_9EURY</name>
<dbReference type="EMBL" id="MT631651">
    <property type="protein sequence ID" value="QNO56254.1"/>
    <property type="molecule type" value="Genomic_DNA"/>
</dbReference>
<evidence type="ECO:0000313" key="2">
    <source>
        <dbReference type="EMBL" id="QNO56254.1"/>
    </source>
</evidence>
<dbReference type="Gene3D" id="2.30.110.10">
    <property type="entry name" value="Electron Transport, Fmn-binding Protein, Chain A"/>
    <property type="match status" value="1"/>
</dbReference>
<proteinExistence type="predicted"/>
<dbReference type="Pfam" id="PF01243">
    <property type="entry name" value="PNPOx_N"/>
    <property type="match status" value="1"/>
</dbReference>
<protein>
    <recommendedName>
        <fullName evidence="1">Pyridoxamine 5'-phosphate oxidase N-terminal domain-containing protein</fullName>
    </recommendedName>
</protein>
<evidence type="ECO:0000259" key="1">
    <source>
        <dbReference type="Pfam" id="PF01243"/>
    </source>
</evidence>
<sequence length="134" mass="14464">MAKITEEVKEVVGKSKGFAVATATKEGEPNVVPLAFGKVLSETEVLLMDVFMKKTEENIKANPRVAISVWDMETYTGYQFKGSARIETSGSVFDDGVNMVKSMMPSLNPKAAVVVTVDSIYVTSPGPDLGKKVE</sequence>
<organism evidence="2">
    <name type="scientific">Candidatus Methanophaga sp. ANME-1 ERB7</name>
    <dbReference type="NCBI Taxonomy" id="2759913"/>
    <lineage>
        <taxon>Archaea</taxon>
        <taxon>Methanobacteriati</taxon>
        <taxon>Methanobacteriota</taxon>
        <taxon>Stenosarchaea group</taxon>
        <taxon>Methanomicrobia</taxon>
        <taxon>Candidatus Methanophagales</taxon>
        <taxon>Candidatus Methanophagaceae</taxon>
        <taxon>Candidatus Methanophaga</taxon>
    </lineage>
</organism>